<dbReference type="Proteomes" id="UP000315983">
    <property type="component" value="Unassembled WGS sequence"/>
</dbReference>
<dbReference type="EMBL" id="BOQM01000058">
    <property type="protein sequence ID" value="GIM88065.1"/>
    <property type="molecule type" value="Genomic_DNA"/>
</dbReference>
<dbReference type="InterPro" id="IPR013422">
    <property type="entry name" value="CRISPR-assoc_prot_Cas5_N"/>
</dbReference>
<evidence type="ECO:0000313" key="6">
    <source>
        <dbReference type="Proteomes" id="UP000677457"/>
    </source>
</evidence>
<feature type="compositionally biased region" description="Basic and acidic residues" evidence="2">
    <location>
        <begin position="253"/>
        <end position="270"/>
    </location>
</feature>
<dbReference type="InterPro" id="IPR010147">
    <property type="entry name" value="CRISPR-assoc_prot_CasD"/>
</dbReference>
<protein>
    <submittedName>
        <fullName evidence="4">CRISPR system Cascade subunit CasD</fullName>
    </submittedName>
    <submittedName>
        <fullName evidence="3">Type I-E CRISPR-associated protein Cas5/CasD</fullName>
    </submittedName>
</protein>
<organism evidence="4 5">
    <name type="scientific">Salinispora arenicola</name>
    <dbReference type="NCBI Taxonomy" id="168697"/>
    <lineage>
        <taxon>Bacteria</taxon>
        <taxon>Bacillati</taxon>
        <taxon>Actinomycetota</taxon>
        <taxon>Actinomycetes</taxon>
        <taxon>Micromonosporales</taxon>
        <taxon>Micromonosporaceae</taxon>
        <taxon>Salinispora</taxon>
    </lineage>
</organism>
<evidence type="ECO:0000256" key="2">
    <source>
        <dbReference type="SAM" id="MobiDB-lite"/>
    </source>
</evidence>
<dbReference type="GO" id="GO:0043571">
    <property type="term" value="P:maintenance of CRISPR repeat elements"/>
    <property type="evidence" value="ECO:0007669"/>
    <property type="project" value="InterPro"/>
</dbReference>
<dbReference type="Proteomes" id="UP000677457">
    <property type="component" value="Unassembled WGS sequence"/>
</dbReference>
<feature type="region of interest" description="Disordered" evidence="2">
    <location>
        <begin position="249"/>
        <end position="270"/>
    </location>
</feature>
<dbReference type="NCBIfam" id="TIGR02593">
    <property type="entry name" value="CRISPR_cas5"/>
    <property type="match status" value="1"/>
</dbReference>
<dbReference type="RefSeq" id="WP_029025338.1">
    <property type="nucleotide sequence ID" value="NZ_BOQM01000058.1"/>
</dbReference>
<evidence type="ECO:0000313" key="5">
    <source>
        <dbReference type="Proteomes" id="UP000315983"/>
    </source>
</evidence>
<evidence type="ECO:0000256" key="1">
    <source>
        <dbReference type="ARBA" id="ARBA00023118"/>
    </source>
</evidence>
<evidence type="ECO:0000313" key="4">
    <source>
        <dbReference type="EMBL" id="TQL39156.1"/>
    </source>
</evidence>
<reference evidence="3 6" key="2">
    <citation type="submission" date="2021-03" db="EMBL/GenBank/DDBJ databases">
        <title>Whole genome shotgun sequence of Salinispora arenicola NBRC 105043.</title>
        <authorList>
            <person name="Komaki H."/>
            <person name="Tamura T."/>
        </authorList>
    </citation>
    <scope>NUCLEOTIDE SEQUENCE [LARGE SCALE GENOMIC DNA]</scope>
    <source>
        <strain evidence="3 6">NBRC 105043</strain>
    </source>
</reference>
<dbReference type="GeneID" id="93773541"/>
<dbReference type="NCBIfam" id="TIGR01868">
    <property type="entry name" value="casD_Cas5e"/>
    <property type="match status" value="1"/>
</dbReference>
<proteinExistence type="predicted"/>
<sequence length="270" mass="30229">MTAEHTAISGWYLVLRLAGPLQSWGGHSQFNRRDTQAEPTKSGIIGLLAAAQGRRRHDPIEDLLGLSFGVRTDQPGSMLRDYHTVSDLRGRPLLSATVNAKRTQKTTSPPKLTHVTRRFYLQDAVFVAAVNGPRELLESLRDALYGPAFPLFLGRRACPPTQPLLLSPSDDNPQTLWPGTSLLDVLRQVPWQAGEAHRRDRDGHRRTTLPVTIDDPSGDDIRADVPVTFDPHHRDFTSRRIRQEWVVLDDDTSSTREDDHDPFALLGGDR</sequence>
<dbReference type="Pfam" id="PF09704">
    <property type="entry name" value="Cas_Cas5d"/>
    <property type="match status" value="1"/>
</dbReference>
<keyword evidence="1" id="KW-0051">Antiviral defense</keyword>
<dbReference type="GO" id="GO:0051607">
    <property type="term" value="P:defense response to virus"/>
    <property type="evidence" value="ECO:0007669"/>
    <property type="project" value="UniProtKB-KW"/>
</dbReference>
<name>A0A542XTI3_SALAC</name>
<comment type="caution">
    <text evidence="4">The sequence shown here is derived from an EMBL/GenBank/DDBJ whole genome shotgun (WGS) entry which is preliminary data.</text>
</comment>
<gene>
    <name evidence="4" type="ORF">FB564_4394</name>
    <name evidence="3" type="ORF">Sar04_48010</name>
</gene>
<accession>A0A542XTI3</accession>
<dbReference type="AlphaFoldDB" id="A0A542XTI3"/>
<keyword evidence="6" id="KW-1185">Reference proteome</keyword>
<feature type="compositionally biased region" description="Basic and acidic residues" evidence="2">
    <location>
        <begin position="195"/>
        <end position="205"/>
    </location>
</feature>
<dbReference type="InterPro" id="IPR021124">
    <property type="entry name" value="CRISPR-assoc_prot_Cas5"/>
</dbReference>
<dbReference type="GO" id="GO:0003723">
    <property type="term" value="F:RNA binding"/>
    <property type="evidence" value="ECO:0007669"/>
    <property type="project" value="InterPro"/>
</dbReference>
<dbReference type="EMBL" id="VFOL01000001">
    <property type="protein sequence ID" value="TQL39156.1"/>
    <property type="molecule type" value="Genomic_DNA"/>
</dbReference>
<evidence type="ECO:0000313" key="3">
    <source>
        <dbReference type="EMBL" id="GIM88065.1"/>
    </source>
</evidence>
<feature type="region of interest" description="Disordered" evidence="2">
    <location>
        <begin position="194"/>
        <end position="218"/>
    </location>
</feature>
<dbReference type="Gene3D" id="3.30.70.2660">
    <property type="match status" value="1"/>
</dbReference>
<reference evidence="4 5" key="1">
    <citation type="submission" date="2019-06" db="EMBL/GenBank/DDBJ databases">
        <title>Sequencing the genomes of 1000 actinobacteria strains.</title>
        <authorList>
            <person name="Klenk H.-P."/>
        </authorList>
    </citation>
    <scope>NUCLEOTIDE SEQUENCE [LARGE SCALE GENOMIC DNA]</scope>
    <source>
        <strain evidence="4 5">DSM 44819</strain>
    </source>
</reference>
<dbReference type="CDD" id="cd09756">
    <property type="entry name" value="Cas5_I-E"/>
    <property type="match status" value="1"/>
</dbReference>